<dbReference type="AlphaFoldDB" id="A0A391NSM3"/>
<accession>A0A391NSM3</accession>
<evidence type="ECO:0000313" key="2">
    <source>
        <dbReference type="EMBL" id="GCA62308.1"/>
    </source>
</evidence>
<feature type="region of interest" description="Disordered" evidence="1">
    <location>
        <begin position="146"/>
        <end position="170"/>
    </location>
</feature>
<proteinExistence type="predicted"/>
<keyword evidence="3" id="KW-1185">Reference proteome</keyword>
<dbReference type="EMBL" id="BDIP01000474">
    <property type="protein sequence ID" value="GCA62308.1"/>
    <property type="molecule type" value="Genomic_DNA"/>
</dbReference>
<evidence type="ECO:0000256" key="1">
    <source>
        <dbReference type="SAM" id="MobiDB-lite"/>
    </source>
</evidence>
<name>A0A391NSM3_9EUKA</name>
<evidence type="ECO:0000313" key="3">
    <source>
        <dbReference type="Proteomes" id="UP000265618"/>
    </source>
</evidence>
<comment type="caution">
    <text evidence="2">The sequence shown here is derived from an EMBL/GenBank/DDBJ whole genome shotgun (WGS) entry which is preliminary data.</text>
</comment>
<dbReference type="Proteomes" id="UP000265618">
    <property type="component" value="Unassembled WGS sequence"/>
</dbReference>
<protein>
    <submittedName>
        <fullName evidence="2">Uncharacterized protein</fullName>
    </submittedName>
</protein>
<organism evidence="2 3">
    <name type="scientific">Kipferlia bialata</name>
    <dbReference type="NCBI Taxonomy" id="797122"/>
    <lineage>
        <taxon>Eukaryota</taxon>
        <taxon>Metamonada</taxon>
        <taxon>Carpediemonas-like organisms</taxon>
        <taxon>Kipferlia</taxon>
    </lineage>
</organism>
<gene>
    <name evidence="2" type="ORF">KIPB_002711</name>
</gene>
<reference evidence="2 3" key="1">
    <citation type="journal article" date="2018" name="PLoS ONE">
        <title>The draft genome of Kipferlia bialata reveals reductive genome evolution in fornicate parasites.</title>
        <authorList>
            <person name="Tanifuji G."/>
            <person name="Takabayashi S."/>
            <person name="Kume K."/>
            <person name="Takagi M."/>
            <person name="Nakayama T."/>
            <person name="Kamikawa R."/>
            <person name="Inagaki Y."/>
            <person name="Hashimoto T."/>
        </authorList>
    </citation>
    <scope>NUCLEOTIDE SEQUENCE [LARGE SCALE GENOMIC DNA]</scope>
    <source>
        <strain evidence="2">NY0173</strain>
    </source>
</reference>
<sequence length="170" mass="18129">MVEEQEQWVRQSVTGLAQSLPSLPEVVPVYTPLLVCYTALLFVSTVSTLYVRHPTPSYFPAWLSGPLRCMERLPYLHGTPTVPMTVLTLTLLYILCGVLLSSAEDTLAGVILGQLHAMGAPACAVGMGVVVGCALSVVQTRGRGASVKQASPLSEDGVPIEGSKDHTHQE</sequence>